<dbReference type="PANTHER" id="PTHR13022:SF0">
    <property type="entry name" value="EUKARYOTIC TRANSLATION INITIATION FACTOR 3 SUBUNIT K"/>
    <property type="match status" value="1"/>
</dbReference>
<proteinExistence type="predicted"/>
<dbReference type="OrthoDB" id="337745at2759"/>
<feature type="compositionally biased region" description="Basic residues" evidence="1">
    <location>
        <begin position="238"/>
        <end position="247"/>
    </location>
</feature>
<feature type="domain" description="CSN8/PSMD8/EIF3K" evidence="2">
    <location>
        <begin position="67"/>
        <end position="180"/>
    </location>
</feature>
<comment type="caution">
    <text evidence="3">The sequence shown here is derived from an EMBL/GenBank/DDBJ whole genome shotgun (WGS) entry which is preliminary data.</text>
</comment>
<dbReference type="GO" id="GO:0043022">
    <property type="term" value="F:ribosome binding"/>
    <property type="evidence" value="ECO:0007669"/>
    <property type="project" value="InterPro"/>
</dbReference>
<dbReference type="Pfam" id="PF10075">
    <property type="entry name" value="CSN8_PSD8_EIF3K"/>
    <property type="match status" value="1"/>
</dbReference>
<evidence type="ECO:0000256" key="1">
    <source>
        <dbReference type="SAM" id="MobiDB-lite"/>
    </source>
</evidence>
<dbReference type="GO" id="GO:0006446">
    <property type="term" value="P:regulation of translational initiation"/>
    <property type="evidence" value="ECO:0007669"/>
    <property type="project" value="InterPro"/>
</dbReference>
<sequence length="255" mass="29536">MESTETEKYQDPDHWGNHYALPRLQELEARVLADAASGISSHDVAAHLSTLKLYQIYPDHEKCHIKGVILAKALMALPSEVFTCCRFLLCSLLAQTQEPREEQPELIQKLLELGEQLEKGRFLQFWRLRLREGAEQTPLGQLLETVVDFDKGIRQFMVSVIELAFQKISMSSLSSLLNTSEIPRGWKLLKREGQDEIVLVHPNEQELMRTKMATAEQLFPLERLIPIFARLGRETQRSRTRRRRPIPQRRGIDQR</sequence>
<dbReference type="Proteomes" id="UP000530660">
    <property type="component" value="Unassembled WGS sequence"/>
</dbReference>
<feature type="region of interest" description="Disordered" evidence="1">
    <location>
        <begin position="235"/>
        <end position="255"/>
    </location>
</feature>
<organism evidence="3 4">
    <name type="scientific">Cyanidiococcus yangmingshanensis</name>
    <dbReference type="NCBI Taxonomy" id="2690220"/>
    <lineage>
        <taxon>Eukaryota</taxon>
        <taxon>Rhodophyta</taxon>
        <taxon>Bangiophyceae</taxon>
        <taxon>Cyanidiales</taxon>
        <taxon>Cyanidiaceae</taxon>
        <taxon>Cyanidiococcus</taxon>
    </lineage>
</organism>
<keyword evidence="4" id="KW-1185">Reference proteome</keyword>
<evidence type="ECO:0000259" key="2">
    <source>
        <dbReference type="Pfam" id="PF10075"/>
    </source>
</evidence>
<dbReference type="EMBL" id="VWRR01000012">
    <property type="protein sequence ID" value="KAF6001921.1"/>
    <property type="molecule type" value="Genomic_DNA"/>
</dbReference>
<protein>
    <submittedName>
        <fullName evidence="3">Eukaryotic translation initiation factor 3 subunit K</fullName>
    </submittedName>
</protein>
<dbReference type="GO" id="GO:0005852">
    <property type="term" value="C:eukaryotic translation initiation factor 3 complex"/>
    <property type="evidence" value="ECO:0007669"/>
    <property type="project" value="InterPro"/>
</dbReference>
<reference evidence="3 4" key="1">
    <citation type="journal article" date="2020" name="J. Phycol.">
        <title>Comparative genome analysis reveals Cyanidiococcus gen. nov., a new extremophilic red algal genus sister to Cyanidioschyzon (Cyanidioschyzonaceae, Rhodophyta).</title>
        <authorList>
            <person name="Liu S.-L."/>
            <person name="Chiang Y.-R."/>
            <person name="Yoon H.S."/>
            <person name="Fu H.-Y."/>
        </authorList>
    </citation>
    <scope>NUCLEOTIDE SEQUENCE [LARGE SCALE GENOMIC DNA]</scope>
    <source>
        <strain evidence="3 4">THAL066</strain>
    </source>
</reference>
<dbReference type="InterPro" id="IPR036388">
    <property type="entry name" value="WH-like_DNA-bd_sf"/>
</dbReference>
<accession>A0A7J7IHW9</accession>
<keyword evidence="3" id="KW-0648">Protein biosynthesis</keyword>
<dbReference type="InterPro" id="IPR016020">
    <property type="entry name" value="Transl_init_fac_sub12_N_euk"/>
</dbReference>
<evidence type="ECO:0000313" key="3">
    <source>
        <dbReference type="EMBL" id="KAF6001921.1"/>
    </source>
</evidence>
<keyword evidence="3" id="KW-0396">Initiation factor</keyword>
<dbReference type="SUPFAM" id="SSF48371">
    <property type="entry name" value="ARM repeat"/>
    <property type="match status" value="1"/>
</dbReference>
<name>A0A7J7IHW9_9RHOD</name>
<dbReference type="PANTHER" id="PTHR13022">
    <property type="entry name" value="EUKARYOTIC TRANSLATION INITIATION FACTOR 3 SUBUNIT 11"/>
    <property type="match status" value="1"/>
</dbReference>
<gene>
    <name evidence="3" type="primary">EIF3K</name>
    <name evidence="3" type="ORF">F1559_001486</name>
</gene>
<dbReference type="AlphaFoldDB" id="A0A7J7IHW9"/>
<dbReference type="Gene3D" id="1.10.10.10">
    <property type="entry name" value="Winged helix-like DNA-binding domain superfamily/Winged helix DNA-binding domain"/>
    <property type="match status" value="1"/>
</dbReference>
<dbReference type="InterPro" id="IPR033464">
    <property type="entry name" value="CSN8_PSD8_EIF3K"/>
</dbReference>
<dbReference type="GO" id="GO:0003743">
    <property type="term" value="F:translation initiation factor activity"/>
    <property type="evidence" value="ECO:0007669"/>
    <property type="project" value="UniProtKB-KW"/>
</dbReference>
<dbReference type="Gene3D" id="1.25.40.250">
    <property type="entry name" value="ARM repeat, domain 1"/>
    <property type="match status" value="1"/>
</dbReference>
<dbReference type="InterPro" id="IPR016024">
    <property type="entry name" value="ARM-type_fold"/>
</dbReference>
<dbReference type="InterPro" id="IPR009374">
    <property type="entry name" value="eIF3k"/>
</dbReference>
<evidence type="ECO:0000313" key="4">
    <source>
        <dbReference type="Proteomes" id="UP000530660"/>
    </source>
</evidence>